<name>A0A7W2QHH8_PSEPU</name>
<organism evidence="3 4">
    <name type="scientific">Pseudomonas putida</name>
    <name type="common">Arthrobacter siderocapsulatus</name>
    <dbReference type="NCBI Taxonomy" id="303"/>
    <lineage>
        <taxon>Bacteria</taxon>
        <taxon>Pseudomonadati</taxon>
        <taxon>Pseudomonadota</taxon>
        <taxon>Gammaproteobacteria</taxon>
        <taxon>Pseudomonadales</taxon>
        <taxon>Pseudomonadaceae</taxon>
        <taxon>Pseudomonas</taxon>
    </lineage>
</organism>
<accession>A0A7W2QHH8</accession>
<dbReference type="Proteomes" id="UP000553948">
    <property type="component" value="Unassembled WGS sequence"/>
</dbReference>
<evidence type="ECO:0000313" key="4">
    <source>
        <dbReference type="Proteomes" id="UP000553948"/>
    </source>
</evidence>
<dbReference type="InterPro" id="IPR003777">
    <property type="entry name" value="XdhC_CoxI"/>
</dbReference>
<dbReference type="InterPro" id="IPR027051">
    <property type="entry name" value="XdhC_Rossmann_dom"/>
</dbReference>
<dbReference type="EMBL" id="JACGDG010000002">
    <property type="protein sequence ID" value="MBA6114701.1"/>
    <property type="molecule type" value="Genomic_DNA"/>
</dbReference>
<dbReference type="PANTHER" id="PTHR30388:SF4">
    <property type="entry name" value="MOLYBDENUM COFACTOR INSERTION CHAPERONE PAOD"/>
    <property type="match status" value="1"/>
</dbReference>
<evidence type="ECO:0000313" key="3">
    <source>
        <dbReference type="EMBL" id="MBA6114701.1"/>
    </source>
</evidence>
<dbReference type="PANTHER" id="PTHR30388">
    <property type="entry name" value="ALDEHYDE OXIDOREDUCTASE MOLYBDENUM COFACTOR ASSEMBLY PROTEIN"/>
    <property type="match status" value="1"/>
</dbReference>
<dbReference type="Gene3D" id="3.40.50.720">
    <property type="entry name" value="NAD(P)-binding Rossmann-like Domain"/>
    <property type="match status" value="1"/>
</dbReference>
<dbReference type="Pfam" id="PF02625">
    <property type="entry name" value="XdhC_CoxI"/>
    <property type="match status" value="1"/>
</dbReference>
<feature type="domain" description="XdhC Rossmann" evidence="2">
    <location>
        <begin position="169"/>
        <end position="311"/>
    </location>
</feature>
<dbReference type="RefSeq" id="WP_054899940.1">
    <property type="nucleotide sequence ID" value="NZ_CP060529.1"/>
</dbReference>
<reference evidence="3 4" key="1">
    <citation type="submission" date="2020-07" db="EMBL/GenBank/DDBJ databases">
        <title>Diversity of carbapenemase encoding genes among Pseudomonas putida group clinical isolates in a tertiary Brazilian hospital.</title>
        <authorList>
            <person name="Alberto-Lei F."/>
            <person name="Nodari C.S."/>
            <person name="Streling A.P."/>
            <person name="Paulino J.T."/>
            <person name="Bessa-Neto F.O."/>
            <person name="Cayo R."/>
            <person name="Gales A.C."/>
        </authorList>
    </citation>
    <scope>NUCLEOTIDE SEQUENCE [LARGE SCALE GENOMIC DNA]</scope>
    <source>
        <strain evidence="3 4">12464</strain>
    </source>
</reference>
<dbReference type="InterPro" id="IPR052698">
    <property type="entry name" value="MoCofactor_Util/Proc"/>
</dbReference>
<sequence length="323" mass="34736">MQHLDLQVVRQALQWSCSGQRVWLCTVLATYGSAPRAPGSLLAVNDAGQWVGSLSGGCVEEDFLERVARGEFPEPVVIVRYGDGSDPRSNIRLPCGGVLEVLVENLAAGCEVQAHLRELQGALQGQRRLLREVSLPHGLRRLASDAAHGPRVEREGGCVRIRVGAAQRLLLAGYSSVAHFCAEFGKGMGFEVILCDPRDEVLEGVVLDGIEVRRELPSVFIANGGCHADTAVVALTHDPKIDDLAMLEAVHTDAFYIGVMGSRATSDKRRERLHRIGGLGDDELARIHAPIGLNLGSKTPAEIALAVLADILRMRNGIARAAL</sequence>
<proteinExistence type="predicted"/>
<feature type="domain" description="XdhC- CoxI" evidence="1">
    <location>
        <begin position="18"/>
        <end position="68"/>
    </location>
</feature>
<gene>
    <name evidence="3" type="ORF">H4C47_03000</name>
</gene>
<dbReference type="Pfam" id="PF13478">
    <property type="entry name" value="XdhC_C"/>
    <property type="match status" value="1"/>
</dbReference>
<evidence type="ECO:0000259" key="1">
    <source>
        <dbReference type="Pfam" id="PF02625"/>
    </source>
</evidence>
<comment type="caution">
    <text evidence="3">The sequence shown here is derived from an EMBL/GenBank/DDBJ whole genome shotgun (WGS) entry which is preliminary data.</text>
</comment>
<protein>
    <submittedName>
        <fullName evidence="3">XdhC family protein</fullName>
    </submittedName>
</protein>
<evidence type="ECO:0000259" key="2">
    <source>
        <dbReference type="Pfam" id="PF13478"/>
    </source>
</evidence>
<dbReference type="AlphaFoldDB" id="A0A7W2QHH8"/>